<evidence type="ECO:0000313" key="2">
    <source>
        <dbReference type="EMBL" id="MFC5155929.1"/>
    </source>
</evidence>
<reference evidence="3" key="1">
    <citation type="journal article" date="2019" name="Int. J. Syst. Evol. Microbiol.">
        <title>The Global Catalogue of Microorganisms (GCM) 10K type strain sequencing project: providing services to taxonomists for standard genome sequencing and annotation.</title>
        <authorList>
            <consortium name="The Broad Institute Genomics Platform"/>
            <consortium name="The Broad Institute Genome Sequencing Center for Infectious Disease"/>
            <person name="Wu L."/>
            <person name="Ma J."/>
        </authorList>
    </citation>
    <scope>NUCLEOTIDE SEQUENCE [LARGE SCALE GENOMIC DNA]</scope>
    <source>
        <strain evidence="3">PCU 266</strain>
    </source>
</reference>
<name>A0ABW0AQ56_9ACTN</name>
<keyword evidence="1" id="KW-1133">Transmembrane helix</keyword>
<dbReference type="RefSeq" id="WP_344484433.1">
    <property type="nucleotide sequence ID" value="NZ_BAAASB010000024.1"/>
</dbReference>
<keyword evidence="1" id="KW-0812">Transmembrane</keyword>
<keyword evidence="1" id="KW-0472">Membrane</keyword>
<evidence type="ECO:0000256" key="1">
    <source>
        <dbReference type="SAM" id="Phobius"/>
    </source>
</evidence>
<gene>
    <name evidence="2" type="ORF">ACFPRH_29880</name>
</gene>
<feature type="transmembrane region" description="Helical" evidence="1">
    <location>
        <begin position="40"/>
        <end position="60"/>
    </location>
</feature>
<proteinExistence type="predicted"/>
<protein>
    <submittedName>
        <fullName evidence="2">Uncharacterized protein</fullName>
    </submittedName>
</protein>
<comment type="caution">
    <text evidence="2">The sequence shown here is derived from an EMBL/GenBank/DDBJ whole genome shotgun (WGS) entry which is preliminary data.</text>
</comment>
<sequence length="61" mass="6597">MPAQNGIADFEVVILAMLGPAFGIFLAVLIAREWCPPQQWLLWFLGLFALGLGVIALLGLT</sequence>
<evidence type="ECO:0000313" key="3">
    <source>
        <dbReference type="Proteomes" id="UP001596160"/>
    </source>
</evidence>
<accession>A0ABW0AQ56</accession>
<organism evidence="2 3">
    <name type="scientific">Streptomyces amakusaensis</name>
    <dbReference type="NCBI Taxonomy" id="67271"/>
    <lineage>
        <taxon>Bacteria</taxon>
        <taxon>Bacillati</taxon>
        <taxon>Actinomycetota</taxon>
        <taxon>Actinomycetes</taxon>
        <taxon>Kitasatosporales</taxon>
        <taxon>Streptomycetaceae</taxon>
        <taxon>Streptomyces</taxon>
    </lineage>
</organism>
<keyword evidence="3" id="KW-1185">Reference proteome</keyword>
<dbReference type="Proteomes" id="UP001596160">
    <property type="component" value="Unassembled WGS sequence"/>
</dbReference>
<dbReference type="EMBL" id="JBHSKP010000027">
    <property type="protein sequence ID" value="MFC5155929.1"/>
    <property type="molecule type" value="Genomic_DNA"/>
</dbReference>
<feature type="transmembrane region" description="Helical" evidence="1">
    <location>
        <begin position="12"/>
        <end position="34"/>
    </location>
</feature>